<name>A0A438JXR5_VITVI</name>
<dbReference type="Proteomes" id="UP000288805">
    <property type="component" value="Unassembled WGS sequence"/>
</dbReference>
<dbReference type="EMBL" id="QGNW01000023">
    <property type="protein sequence ID" value="RVX13751.1"/>
    <property type="molecule type" value="Genomic_DNA"/>
</dbReference>
<comment type="caution">
    <text evidence="5">The sequence shown here is derived from an EMBL/GenBank/DDBJ whole genome shotgun (WGS) entry which is preliminary data.</text>
</comment>
<dbReference type="InterPro" id="IPR036464">
    <property type="entry name" value="Rubisco_LSMT_subst-bd_sf"/>
</dbReference>
<evidence type="ECO:0000259" key="4">
    <source>
        <dbReference type="Pfam" id="PF09273"/>
    </source>
</evidence>
<dbReference type="GO" id="GO:0032259">
    <property type="term" value="P:methylation"/>
    <property type="evidence" value="ECO:0007669"/>
    <property type="project" value="UniProtKB-KW"/>
</dbReference>
<dbReference type="Pfam" id="PF09273">
    <property type="entry name" value="Rubis-subs-bind"/>
    <property type="match status" value="1"/>
</dbReference>
<proteinExistence type="predicted"/>
<keyword evidence="2" id="KW-0808">Transferase</keyword>
<sequence length="263" mass="29797">MVIGVDFGFSFIAYELMVIADRNYAPGEQVLIRYGKFPNATLLLDFGFTLPYNIYDQVSFGFKLRRYIVHTQTHILNDTSYSQVQIQVNIPHHDLLRTLKLELLHRHCPPKIGDVNSFSPMGNSFTIKLVLIHGEGGGAVGFNLFYYEDASSVSTWLWVSLSLITLFSHREVKSARGKGRGIPQSLRAFARIFCCTSPQELSDLAVEAAQNDGRLARRPLKSWNREIQAHQVLLSWITRLINEYNTSIKCCGCNTGEDENDSF</sequence>
<reference evidence="5 6" key="1">
    <citation type="journal article" date="2018" name="PLoS Genet.">
        <title>Population sequencing reveals clonal diversity and ancestral inbreeding in the grapevine cultivar Chardonnay.</title>
        <authorList>
            <person name="Roach M.J."/>
            <person name="Johnson D.L."/>
            <person name="Bohlmann J."/>
            <person name="van Vuuren H.J."/>
            <person name="Jones S.J."/>
            <person name="Pretorius I.S."/>
            <person name="Schmidt S.A."/>
            <person name="Borneman A.R."/>
        </authorList>
    </citation>
    <scope>NUCLEOTIDE SEQUENCE [LARGE SCALE GENOMIC DNA]</scope>
    <source>
        <strain evidence="6">cv. Chardonnay</strain>
        <tissue evidence="5">Leaf</tissue>
    </source>
</reference>
<feature type="domain" description="Rubisco LSMT substrate-binding" evidence="4">
    <location>
        <begin position="179"/>
        <end position="249"/>
    </location>
</feature>
<dbReference type="GO" id="GO:0008168">
    <property type="term" value="F:methyltransferase activity"/>
    <property type="evidence" value="ECO:0007669"/>
    <property type="project" value="UniProtKB-KW"/>
</dbReference>
<dbReference type="AlphaFoldDB" id="A0A438JXR5"/>
<evidence type="ECO:0000313" key="6">
    <source>
        <dbReference type="Proteomes" id="UP000288805"/>
    </source>
</evidence>
<keyword evidence="1" id="KW-0489">Methyltransferase</keyword>
<dbReference type="InterPro" id="IPR015353">
    <property type="entry name" value="Rubisco_LSMT_subst-bd"/>
</dbReference>
<organism evidence="5 6">
    <name type="scientific">Vitis vinifera</name>
    <name type="common">Grape</name>
    <dbReference type="NCBI Taxonomy" id="29760"/>
    <lineage>
        <taxon>Eukaryota</taxon>
        <taxon>Viridiplantae</taxon>
        <taxon>Streptophyta</taxon>
        <taxon>Embryophyta</taxon>
        <taxon>Tracheophyta</taxon>
        <taxon>Spermatophyta</taxon>
        <taxon>Magnoliopsida</taxon>
        <taxon>eudicotyledons</taxon>
        <taxon>Gunneridae</taxon>
        <taxon>Pentapetalae</taxon>
        <taxon>rosids</taxon>
        <taxon>Vitales</taxon>
        <taxon>Vitaceae</taxon>
        <taxon>Viteae</taxon>
        <taxon>Vitis</taxon>
    </lineage>
</organism>
<protein>
    <recommendedName>
        <fullName evidence="4">Rubisco LSMT substrate-binding domain-containing protein</fullName>
    </recommendedName>
</protein>
<dbReference type="SUPFAM" id="SSF82199">
    <property type="entry name" value="SET domain"/>
    <property type="match status" value="1"/>
</dbReference>
<evidence type="ECO:0000256" key="1">
    <source>
        <dbReference type="ARBA" id="ARBA00022603"/>
    </source>
</evidence>
<dbReference type="Gene3D" id="3.90.1420.10">
    <property type="entry name" value="Rubisco LSMT, substrate-binding domain"/>
    <property type="match status" value="1"/>
</dbReference>
<evidence type="ECO:0000256" key="3">
    <source>
        <dbReference type="ARBA" id="ARBA00022691"/>
    </source>
</evidence>
<keyword evidence="3" id="KW-0949">S-adenosyl-L-methionine</keyword>
<dbReference type="PANTHER" id="PTHR13271">
    <property type="entry name" value="UNCHARACTERIZED PUTATIVE METHYLTRANSFERASE"/>
    <property type="match status" value="1"/>
</dbReference>
<accession>A0A438JXR5</accession>
<dbReference type="PANTHER" id="PTHR13271:SF134">
    <property type="entry name" value="OS01G0976450 PROTEIN"/>
    <property type="match status" value="1"/>
</dbReference>
<dbReference type="InterPro" id="IPR050600">
    <property type="entry name" value="SETD3_SETD6_MTase"/>
</dbReference>
<dbReference type="SUPFAM" id="SSF81822">
    <property type="entry name" value="RuBisCo LSMT C-terminal, substrate-binding domain"/>
    <property type="match status" value="1"/>
</dbReference>
<dbReference type="Gene3D" id="3.90.1410.10">
    <property type="entry name" value="set domain protein methyltransferase, domain 1"/>
    <property type="match status" value="1"/>
</dbReference>
<dbReference type="InterPro" id="IPR046341">
    <property type="entry name" value="SET_dom_sf"/>
</dbReference>
<evidence type="ECO:0000313" key="5">
    <source>
        <dbReference type="EMBL" id="RVX13751.1"/>
    </source>
</evidence>
<evidence type="ECO:0000256" key="2">
    <source>
        <dbReference type="ARBA" id="ARBA00022679"/>
    </source>
</evidence>
<gene>
    <name evidence="5" type="ORF">CK203_010399</name>
</gene>